<proteinExistence type="predicted"/>
<dbReference type="EMBL" id="JARK01001338">
    <property type="protein sequence ID" value="EYC32753.1"/>
    <property type="molecule type" value="Genomic_DNA"/>
</dbReference>
<name>A0A016W156_9BILA</name>
<dbReference type="AlphaFoldDB" id="A0A016W156"/>
<sequence>MRPRIWSILVEDGFENGFRFICKGNFKRPFSIFIRRAFSKWLESAAFYRTFTFFNLHRSFYWKKYQCLNTCVIEEILKNAPKLTCATLHGCLSVCGLTPTVSPFCTVG</sequence>
<evidence type="ECO:0000313" key="1">
    <source>
        <dbReference type="EMBL" id="EYC32753.1"/>
    </source>
</evidence>
<keyword evidence="2" id="KW-1185">Reference proteome</keyword>
<accession>A0A016W156</accession>
<evidence type="ECO:0000313" key="2">
    <source>
        <dbReference type="Proteomes" id="UP000024635"/>
    </source>
</evidence>
<gene>
    <name evidence="1" type="primary">Acey_s0002.g1080</name>
    <name evidence="1" type="ORF">Y032_0002g1080</name>
</gene>
<protein>
    <submittedName>
        <fullName evidence="1">Uncharacterized protein</fullName>
    </submittedName>
</protein>
<dbReference type="Proteomes" id="UP000024635">
    <property type="component" value="Unassembled WGS sequence"/>
</dbReference>
<reference evidence="2" key="1">
    <citation type="journal article" date="2015" name="Nat. Genet.">
        <title>The genome and transcriptome of the zoonotic hookworm Ancylostoma ceylanicum identify infection-specific gene families.</title>
        <authorList>
            <person name="Schwarz E.M."/>
            <person name="Hu Y."/>
            <person name="Antoshechkin I."/>
            <person name="Miller M.M."/>
            <person name="Sternberg P.W."/>
            <person name="Aroian R.V."/>
        </authorList>
    </citation>
    <scope>NUCLEOTIDE SEQUENCE</scope>
    <source>
        <strain evidence="2">HY135</strain>
    </source>
</reference>
<organism evidence="1 2">
    <name type="scientific">Ancylostoma ceylanicum</name>
    <dbReference type="NCBI Taxonomy" id="53326"/>
    <lineage>
        <taxon>Eukaryota</taxon>
        <taxon>Metazoa</taxon>
        <taxon>Ecdysozoa</taxon>
        <taxon>Nematoda</taxon>
        <taxon>Chromadorea</taxon>
        <taxon>Rhabditida</taxon>
        <taxon>Rhabditina</taxon>
        <taxon>Rhabditomorpha</taxon>
        <taxon>Strongyloidea</taxon>
        <taxon>Ancylostomatidae</taxon>
        <taxon>Ancylostomatinae</taxon>
        <taxon>Ancylostoma</taxon>
    </lineage>
</organism>
<comment type="caution">
    <text evidence="1">The sequence shown here is derived from an EMBL/GenBank/DDBJ whole genome shotgun (WGS) entry which is preliminary data.</text>
</comment>